<evidence type="ECO:0000313" key="2">
    <source>
        <dbReference type="EMBL" id="HAJ0998047.1"/>
    </source>
</evidence>
<accession>A0A0K5G958</accession>
<organism evidence="5 6">
    <name type="scientific">Escherichia coli</name>
    <dbReference type="NCBI Taxonomy" id="562"/>
    <lineage>
        <taxon>Bacteria</taxon>
        <taxon>Pseudomonadati</taxon>
        <taxon>Pseudomonadota</taxon>
        <taxon>Gammaproteobacteria</taxon>
        <taxon>Enterobacterales</taxon>
        <taxon>Enterobacteriaceae</taxon>
        <taxon>Escherichia</taxon>
    </lineage>
</organism>
<dbReference type="RefSeq" id="WP_000213833.1">
    <property type="nucleotide sequence ID" value="NZ_BDRO01000016.1"/>
</dbReference>
<dbReference type="InterPro" id="IPR027417">
    <property type="entry name" value="P-loop_NTPase"/>
</dbReference>
<evidence type="ECO:0000313" key="5">
    <source>
        <dbReference type="EMBL" id="RXD18282.1"/>
    </source>
</evidence>
<evidence type="ECO:0000313" key="3">
    <source>
        <dbReference type="EMBL" id="MDO2731756.1"/>
    </source>
</evidence>
<proteinExistence type="predicted"/>
<feature type="domain" description="ATPase dynein-related AAA" evidence="1">
    <location>
        <begin position="173"/>
        <end position="293"/>
    </location>
</feature>
<dbReference type="PANTHER" id="PTHR42759">
    <property type="entry name" value="MOXR FAMILY PROTEIN"/>
    <property type="match status" value="1"/>
</dbReference>
<evidence type="ECO:0000259" key="1">
    <source>
        <dbReference type="Pfam" id="PF07728"/>
    </source>
</evidence>
<dbReference type="Proteomes" id="UP001174465">
    <property type="component" value="Unassembled WGS sequence"/>
</dbReference>
<dbReference type="PANTHER" id="PTHR42759:SF1">
    <property type="entry name" value="MAGNESIUM-CHELATASE SUBUNIT CHLD"/>
    <property type="match status" value="1"/>
</dbReference>
<dbReference type="Proteomes" id="UP000885382">
    <property type="component" value="Unassembled WGS sequence"/>
</dbReference>
<dbReference type="Proteomes" id="UP000288730">
    <property type="component" value="Unassembled WGS sequence"/>
</dbReference>
<dbReference type="EMBL" id="SCJN01000001">
    <property type="protein sequence ID" value="RXD18282.1"/>
    <property type="molecule type" value="Genomic_DNA"/>
</dbReference>
<dbReference type="InterPro" id="IPR050764">
    <property type="entry name" value="CbbQ/NirQ/NorQ/GpvN"/>
</dbReference>
<gene>
    <name evidence="4" type="ORF">DNX30_15825</name>
    <name evidence="5" type="ORF">EPS76_00285</name>
    <name evidence="2" type="ORF">HL601_21020</name>
    <name evidence="3" type="ORF">Q2V64_18715</name>
</gene>
<dbReference type="SUPFAM" id="SSF52540">
    <property type="entry name" value="P-loop containing nucleoside triphosphate hydrolases"/>
    <property type="match status" value="1"/>
</dbReference>
<protein>
    <submittedName>
        <fullName evidence="2">AAA domain-containing protein</fullName>
    </submittedName>
    <submittedName>
        <fullName evidence="3">AAA family ATPase</fullName>
    </submittedName>
    <submittedName>
        <fullName evidence="5">Porphyrin biosynthesis protein</fullName>
    </submittedName>
</protein>
<reference evidence="3" key="5">
    <citation type="submission" date="2023-07" db="EMBL/GenBank/DDBJ databases">
        <title>High risk of intestinal colonization with ESBL-producing Escherichia coli among soldiers of military contingents in specific geographic regions.</title>
        <authorList>
            <person name="Literacka E."/>
        </authorList>
    </citation>
    <scope>NUCLEOTIDE SEQUENCE</scope>
    <source>
        <strain evidence="3">33</strain>
    </source>
</reference>
<name>A0A0K5G958_ECOLX</name>
<sequence length="411" mass="45290">MTTTALQNEKNPSDYLVCKWCGKSFHYFKSHVANGNCEGIPESVKDADPDTVLKMYTTQFPDEPTLSKKALDAIQAKRAEQKSEMAKSSGLTSSPGYTGTVEYKTDLVAAHELLNVTVEELGTKRGTPLMVSVNVNTPYPEFVPEVKKGYVYGDFELIKDIFMMLELGIPGYLWGHAGTGKSSLPTQLCALLNRPLIRAQHTASMEEAHVTGQILARDGSTYFEPGLLALAMKHGWVYLADEYDFAFPQILGVYQPVLEGEALVIKEATPEWRRITPHERFAFIGTGNTNGSGDETGLYQGTNIQNAANFSRFGIVSNVKYMSKDAEINMLTNAGIVDEYAEKMVKFAGIVRDGYEEHLISQPIGPRELLLSAKIGMMRGDFVTGIERSFINKLPSASAQAAREVVQKIFG</sequence>
<reference evidence="5 6" key="3">
    <citation type="submission" date="2019-01" db="EMBL/GenBank/DDBJ databases">
        <title>Genomic analysis of febrile catheter-associated UTI E. coli isolates.</title>
        <authorList>
            <person name="Potter R."/>
            <person name="Zou Z."/>
            <person name="Henderson J."/>
            <person name="Dantas G."/>
        </authorList>
    </citation>
    <scope>NUCLEOTIDE SEQUENCE [LARGE SCALE GENOMIC DNA]</scope>
    <source>
        <strain evidence="5 6">29_CAASB</strain>
    </source>
</reference>
<evidence type="ECO:0000313" key="4">
    <source>
        <dbReference type="EMBL" id="MJL94206.1"/>
    </source>
</evidence>
<dbReference type="InterPro" id="IPR011704">
    <property type="entry name" value="ATPase_dyneun-rel_AAA"/>
</dbReference>
<dbReference type="AlphaFoldDB" id="A0A0K5G958"/>
<reference evidence="2" key="1">
    <citation type="journal article" date="2018" name="Genome Biol.">
        <title>SKESA: strategic k-mer extension for scrupulous assemblies.</title>
        <authorList>
            <person name="Souvorov A."/>
            <person name="Agarwala R."/>
            <person name="Lipman D.J."/>
        </authorList>
    </citation>
    <scope>NUCLEOTIDE SEQUENCE [LARGE SCALE GENOMIC DNA]</scope>
    <source>
        <strain evidence="2">EC00605</strain>
    </source>
</reference>
<comment type="caution">
    <text evidence="5">The sequence shown here is derived from an EMBL/GenBank/DDBJ whole genome shotgun (WGS) entry which is preliminary data.</text>
</comment>
<dbReference type="EMBL" id="RTJF01000017">
    <property type="protein sequence ID" value="MJL94206.1"/>
    <property type="molecule type" value="Genomic_DNA"/>
</dbReference>
<evidence type="ECO:0000313" key="6">
    <source>
        <dbReference type="Proteomes" id="UP000288730"/>
    </source>
</evidence>
<reference evidence="2" key="4">
    <citation type="submission" date="2019-09" db="EMBL/GenBank/DDBJ databases">
        <authorList>
            <consortium name="NCBI Pathogen Detection Project"/>
        </authorList>
    </citation>
    <scope>NUCLEOTIDE SEQUENCE</scope>
    <source>
        <strain evidence="2">EC00605</strain>
    </source>
</reference>
<dbReference type="GO" id="GO:0016887">
    <property type="term" value="F:ATP hydrolysis activity"/>
    <property type="evidence" value="ECO:0007669"/>
    <property type="project" value="InterPro"/>
</dbReference>
<dbReference type="EMBL" id="JAUKZB010000013">
    <property type="protein sequence ID" value="MDO2731756.1"/>
    <property type="molecule type" value="Genomic_DNA"/>
</dbReference>
<reference evidence="4" key="2">
    <citation type="submission" date="2018-06" db="EMBL/GenBank/DDBJ databases">
        <authorList>
            <person name="Ashton P.M."/>
            <person name="Dallman T."/>
            <person name="Nair S."/>
            <person name="De Pinna E."/>
            <person name="Peters T."/>
            <person name="Grant K."/>
        </authorList>
    </citation>
    <scope>NUCLEOTIDE SEQUENCE [LARGE SCALE GENOMIC DNA]</scope>
    <source>
        <strain evidence="4">462023</strain>
    </source>
</reference>
<dbReference type="EMBL" id="DABGZR010000032">
    <property type="protein sequence ID" value="HAJ0998047.1"/>
    <property type="molecule type" value="Genomic_DNA"/>
</dbReference>
<dbReference type="GO" id="GO:0005524">
    <property type="term" value="F:ATP binding"/>
    <property type="evidence" value="ECO:0007669"/>
    <property type="project" value="InterPro"/>
</dbReference>
<dbReference type="Pfam" id="PF07728">
    <property type="entry name" value="AAA_5"/>
    <property type="match status" value="1"/>
</dbReference>
<dbReference type="Gene3D" id="3.40.50.300">
    <property type="entry name" value="P-loop containing nucleotide triphosphate hydrolases"/>
    <property type="match status" value="1"/>
</dbReference>